<dbReference type="PANTHER" id="PTHR43332">
    <property type="entry name" value="INNER MEMBRANE TRANSPORT PERMEASE YADH-RELATED"/>
    <property type="match status" value="1"/>
</dbReference>
<evidence type="ECO:0000256" key="3">
    <source>
        <dbReference type="ARBA" id="ARBA00022989"/>
    </source>
</evidence>
<dbReference type="GO" id="GO:0140359">
    <property type="term" value="F:ABC-type transporter activity"/>
    <property type="evidence" value="ECO:0007669"/>
    <property type="project" value="InterPro"/>
</dbReference>
<dbReference type="PROSITE" id="PS51012">
    <property type="entry name" value="ABC_TM2"/>
    <property type="match status" value="1"/>
</dbReference>
<comment type="subcellular location">
    <subcellularLocation>
        <location evidence="1">Membrane</location>
        <topology evidence="1">Multi-pass membrane protein</topology>
    </subcellularLocation>
</comment>
<dbReference type="EMBL" id="LVVT01000021">
    <property type="protein sequence ID" value="TQS81896.1"/>
    <property type="molecule type" value="Genomic_DNA"/>
</dbReference>
<dbReference type="PANTHER" id="PTHR43332:SF2">
    <property type="entry name" value="INNER MEMBRANE TRANSPORT PERMEASE YADH"/>
    <property type="match status" value="1"/>
</dbReference>
<dbReference type="InterPro" id="IPR052522">
    <property type="entry name" value="ABC-2_transport_permease"/>
</dbReference>
<feature type="transmembrane region" description="Helical" evidence="5">
    <location>
        <begin position="167"/>
        <end position="188"/>
    </location>
</feature>
<comment type="caution">
    <text evidence="7">The sequence shown here is derived from an EMBL/GenBank/DDBJ whole genome shotgun (WGS) entry which is preliminary data.</text>
</comment>
<sequence>MTTLTDSFRVAWIDLCFIKRNIVMVLITSLVAPLLYLFAFGYGLGKGMTVEGYDYLSFMIPGIIALTTLSACFNTVATKVMVQRNYYQSFDELFLCSMTPNAIILGKSYAGVIRGLISCTVLYAIGLVISPEMLLTPSALILIPLSCLLYSLLGVVSGLLANSHLTLTVFTSLVILPMTFLCGTIFSLDSLPETVQAVIYALPLTHTTACIRSSILGTAFPWTSLIISIVYGTAFFLICRYLMTKGRK</sequence>
<reference evidence="7" key="1">
    <citation type="submission" date="2016-03" db="EMBL/GenBank/DDBJ databases">
        <authorList>
            <person name="Borrel G."/>
            <person name="Mccann A."/>
            <person name="O'Toole P.W."/>
        </authorList>
    </citation>
    <scope>NUCLEOTIDE SEQUENCE</scope>
    <source>
        <strain evidence="7">183</strain>
    </source>
</reference>
<evidence type="ECO:0000256" key="5">
    <source>
        <dbReference type="SAM" id="Phobius"/>
    </source>
</evidence>
<dbReference type="Pfam" id="PF01061">
    <property type="entry name" value="ABC2_membrane"/>
    <property type="match status" value="1"/>
</dbReference>
<dbReference type="AlphaFoldDB" id="A0A8J8TDE5"/>
<keyword evidence="3 5" id="KW-1133">Transmembrane helix</keyword>
<feature type="transmembrane region" description="Helical" evidence="5">
    <location>
        <begin position="55"/>
        <end position="77"/>
    </location>
</feature>
<dbReference type="InterPro" id="IPR013525">
    <property type="entry name" value="ABC2_TM"/>
</dbReference>
<feature type="transmembrane region" description="Helical" evidence="5">
    <location>
        <begin position="222"/>
        <end position="243"/>
    </location>
</feature>
<dbReference type="GeneID" id="41323595"/>
<feature type="transmembrane region" description="Helical" evidence="5">
    <location>
        <begin position="108"/>
        <end position="129"/>
    </location>
</feature>
<dbReference type="GO" id="GO:0043190">
    <property type="term" value="C:ATP-binding cassette (ABC) transporter complex"/>
    <property type="evidence" value="ECO:0007669"/>
    <property type="project" value="InterPro"/>
</dbReference>
<gene>
    <name evidence="7" type="ORF">A3207_08375</name>
</gene>
<evidence type="ECO:0000256" key="1">
    <source>
        <dbReference type="ARBA" id="ARBA00004141"/>
    </source>
</evidence>
<organism evidence="7 8">
    <name type="scientific">Candidatus Methanomassiliicoccus intestinalis</name>
    <dbReference type="NCBI Taxonomy" id="1406512"/>
    <lineage>
        <taxon>Archaea</taxon>
        <taxon>Methanobacteriati</taxon>
        <taxon>Thermoplasmatota</taxon>
        <taxon>Thermoplasmata</taxon>
        <taxon>Methanomassiliicoccales</taxon>
        <taxon>Methanomassiliicoccaceae</taxon>
        <taxon>Methanomassiliicoccus</taxon>
    </lineage>
</organism>
<evidence type="ECO:0000256" key="2">
    <source>
        <dbReference type="ARBA" id="ARBA00022692"/>
    </source>
</evidence>
<feature type="transmembrane region" description="Helical" evidence="5">
    <location>
        <begin position="141"/>
        <end position="160"/>
    </location>
</feature>
<name>A0A8J8TDE5_9ARCH</name>
<dbReference type="RefSeq" id="WP_020449062.1">
    <property type="nucleotide sequence ID" value="NZ_CAYAXV010000004.1"/>
</dbReference>
<dbReference type="InterPro" id="IPR047817">
    <property type="entry name" value="ABC2_TM_bact-type"/>
</dbReference>
<evidence type="ECO:0000313" key="8">
    <source>
        <dbReference type="Proteomes" id="UP000752814"/>
    </source>
</evidence>
<dbReference type="PIRSF" id="PIRSF006648">
    <property type="entry name" value="DrrB"/>
    <property type="match status" value="1"/>
</dbReference>
<accession>A0A8J8TDE5</accession>
<proteinExistence type="predicted"/>
<keyword evidence="2 5" id="KW-0812">Transmembrane</keyword>
<dbReference type="InterPro" id="IPR000412">
    <property type="entry name" value="ABC_2_transport"/>
</dbReference>
<protein>
    <submittedName>
        <fullName evidence="7">ABC transporter</fullName>
    </submittedName>
</protein>
<feature type="domain" description="ABC transmembrane type-2" evidence="6">
    <location>
        <begin position="24"/>
        <end position="246"/>
    </location>
</feature>
<evidence type="ECO:0000313" key="7">
    <source>
        <dbReference type="EMBL" id="TQS81896.1"/>
    </source>
</evidence>
<feature type="transmembrane region" description="Helical" evidence="5">
    <location>
        <begin position="21"/>
        <end position="43"/>
    </location>
</feature>
<dbReference type="OMA" id="MAVAIMF"/>
<keyword evidence="4 5" id="KW-0472">Membrane</keyword>
<evidence type="ECO:0000259" key="6">
    <source>
        <dbReference type="PROSITE" id="PS51012"/>
    </source>
</evidence>
<evidence type="ECO:0000256" key="4">
    <source>
        <dbReference type="ARBA" id="ARBA00023136"/>
    </source>
</evidence>
<dbReference type="Proteomes" id="UP000752814">
    <property type="component" value="Unassembled WGS sequence"/>
</dbReference>
<dbReference type="PRINTS" id="PR00164">
    <property type="entry name" value="ABC2TRNSPORT"/>
</dbReference>